<dbReference type="eggNOG" id="ENOG5032RYI">
    <property type="taxonomic scope" value="Bacteria"/>
</dbReference>
<dbReference type="Pfam" id="PF19649">
    <property type="entry name" value="DUF6152"/>
    <property type="match status" value="1"/>
</dbReference>
<accession>Q07ST5</accession>
<dbReference type="OrthoDB" id="512581at2"/>
<organism evidence="2">
    <name type="scientific">Rhodopseudomonas palustris (strain BisA53)</name>
    <dbReference type="NCBI Taxonomy" id="316055"/>
    <lineage>
        <taxon>Bacteria</taxon>
        <taxon>Pseudomonadati</taxon>
        <taxon>Pseudomonadota</taxon>
        <taxon>Alphaproteobacteria</taxon>
        <taxon>Hyphomicrobiales</taxon>
        <taxon>Nitrobacteraceae</taxon>
        <taxon>Rhodopseudomonas</taxon>
    </lineage>
</organism>
<dbReference type="KEGG" id="rpe:RPE_1044"/>
<dbReference type="STRING" id="316055.RPE_1044"/>
<proteinExistence type="predicted"/>
<dbReference type="EMBL" id="CP000463">
    <property type="protein sequence ID" value="ABJ04999.1"/>
    <property type="molecule type" value="Genomic_DNA"/>
</dbReference>
<evidence type="ECO:0000256" key="1">
    <source>
        <dbReference type="SAM" id="SignalP"/>
    </source>
</evidence>
<sequence length="119" mass="12426">MKRIVAAAAGVAIAGALTTVGAFAHHGWGRYDSANPVTVTGPIQSSAYENPHATITIKGADKVWTVILAPTSRMSARGASADMVAVGKIAQAYGYPSTATKDEMRAERIIIDGKTVELR</sequence>
<reference evidence="2" key="1">
    <citation type="submission" date="2006-09" db="EMBL/GenBank/DDBJ databases">
        <title>Complete sequence of Rhodopseudomonas palustris BisA53.</title>
        <authorList>
            <consortium name="US DOE Joint Genome Institute"/>
            <person name="Copeland A."/>
            <person name="Lucas S."/>
            <person name="Lapidus A."/>
            <person name="Barry K."/>
            <person name="Detter J.C."/>
            <person name="Glavina del Rio T."/>
            <person name="Hammon N."/>
            <person name="Israni S."/>
            <person name="Dalin E."/>
            <person name="Tice H."/>
            <person name="Pitluck S."/>
            <person name="Chain P."/>
            <person name="Malfatti S."/>
            <person name="Shin M."/>
            <person name="Vergez L."/>
            <person name="Schmutz J."/>
            <person name="Larimer F."/>
            <person name="Land M."/>
            <person name="Hauser L."/>
            <person name="Pelletier D.A."/>
            <person name="Kyrpides N."/>
            <person name="Kim E."/>
            <person name="Harwood C.S."/>
            <person name="Oda Y."/>
            <person name="Richardson P."/>
        </authorList>
    </citation>
    <scope>NUCLEOTIDE SEQUENCE [LARGE SCALE GENOMIC DNA]</scope>
    <source>
        <strain evidence="2">BisA53</strain>
    </source>
</reference>
<dbReference type="InterPro" id="IPR046150">
    <property type="entry name" value="DUF6152"/>
</dbReference>
<evidence type="ECO:0000313" key="2">
    <source>
        <dbReference type="EMBL" id="ABJ04999.1"/>
    </source>
</evidence>
<dbReference type="AlphaFoldDB" id="Q07ST5"/>
<evidence type="ECO:0008006" key="3">
    <source>
        <dbReference type="Google" id="ProtNLM"/>
    </source>
</evidence>
<dbReference type="HOGENOM" id="CLU_138536_1_0_5"/>
<gene>
    <name evidence="2" type="ordered locus">RPE_1044</name>
</gene>
<feature type="signal peptide" evidence="1">
    <location>
        <begin position="1"/>
        <end position="24"/>
    </location>
</feature>
<keyword evidence="1" id="KW-0732">Signal</keyword>
<name>Q07ST5_RHOP5</name>
<feature type="chain" id="PRO_5004165997" description="DUF4907 domain-containing protein" evidence="1">
    <location>
        <begin position="25"/>
        <end position="119"/>
    </location>
</feature>
<protein>
    <recommendedName>
        <fullName evidence="3">DUF4907 domain-containing protein</fullName>
    </recommendedName>
</protein>